<name>A0A0B1PZ90_9HYPH</name>
<dbReference type="EMBL" id="JRFJ01000004">
    <property type="protein sequence ID" value="KHJ53853.1"/>
    <property type="molecule type" value="Genomic_DNA"/>
</dbReference>
<evidence type="ECO:0000259" key="1">
    <source>
        <dbReference type="Pfam" id="PF20109"/>
    </source>
</evidence>
<proteinExistence type="predicted"/>
<organism evidence="2 3">
    <name type="scientific">Aureimonas altamirensis</name>
    <dbReference type="NCBI Taxonomy" id="370622"/>
    <lineage>
        <taxon>Bacteria</taxon>
        <taxon>Pseudomonadati</taxon>
        <taxon>Pseudomonadota</taxon>
        <taxon>Alphaproteobacteria</taxon>
        <taxon>Hyphomicrobiales</taxon>
        <taxon>Aurantimonadaceae</taxon>
        <taxon>Aureimonas</taxon>
    </lineage>
</organism>
<evidence type="ECO:0000313" key="3">
    <source>
        <dbReference type="Proteomes" id="UP000030826"/>
    </source>
</evidence>
<sequence>METSNGWRSPHFAEQLRHLDRGALSFEFLRRNRQYQADYAETRRRVALGEAVKTEAMARFAQRWGLVFRG</sequence>
<protein>
    <recommendedName>
        <fullName evidence="1">Transcriptional regulator-like domain-containing protein</fullName>
    </recommendedName>
</protein>
<feature type="domain" description="Transcriptional regulator-like" evidence="1">
    <location>
        <begin position="7"/>
        <end position="69"/>
    </location>
</feature>
<dbReference type="OrthoDB" id="8654520at2"/>
<accession>A0A0B1PZ90</accession>
<dbReference type="AlphaFoldDB" id="A0A0B1PZ90"/>
<dbReference type="Proteomes" id="UP000030826">
    <property type="component" value="Unassembled WGS sequence"/>
</dbReference>
<reference evidence="2 3" key="1">
    <citation type="submission" date="2014-09" db="EMBL/GenBank/DDBJ databases">
        <title>Isolation and characterization of Aurantimonas altamirensis ON-56566 from clinical sample following a dog bite.</title>
        <authorList>
            <person name="Eshaghi A."/>
            <person name="Li A."/>
            <person name="Shahinas D."/>
            <person name="Bahn P."/>
            <person name="Kus J.V."/>
            <person name="Patel S.N."/>
        </authorList>
    </citation>
    <scope>NUCLEOTIDE SEQUENCE [LARGE SCALE GENOMIC DNA]</scope>
    <source>
        <strain evidence="2 3">ON-56566</strain>
    </source>
</reference>
<comment type="caution">
    <text evidence="2">The sequence shown here is derived from an EMBL/GenBank/DDBJ whole genome shotgun (WGS) entry which is preliminary data.</text>
</comment>
<gene>
    <name evidence="2" type="ORF">LA66_14755</name>
</gene>
<dbReference type="InterPro" id="IPR045465">
    <property type="entry name" value="Trans_reg_dom"/>
</dbReference>
<dbReference type="RefSeq" id="WP_039194674.1">
    <property type="nucleotide sequence ID" value="NZ_JRFJ01000004.1"/>
</dbReference>
<dbReference type="STRING" id="370622.LA66_14755"/>
<evidence type="ECO:0000313" key="2">
    <source>
        <dbReference type="EMBL" id="KHJ53853.1"/>
    </source>
</evidence>
<dbReference type="Pfam" id="PF20109">
    <property type="entry name" value="Trans_reg_dom"/>
    <property type="match status" value="1"/>
</dbReference>